<evidence type="ECO:0000256" key="7">
    <source>
        <dbReference type="SAM" id="Phobius"/>
    </source>
</evidence>
<feature type="transmembrane region" description="Helical" evidence="7">
    <location>
        <begin position="407"/>
        <end position="432"/>
    </location>
</feature>
<organism evidence="8 9">
    <name type="scientific">Massilia timonae</name>
    <dbReference type="NCBI Taxonomy" id="47229"/>
    <lineage>
        <taxon>Bacteria</taxon>
        <taxon>Pseudomonadati</taxon>
        <taxon>Pseudomonadota</taxon>
        <taxon>Betaproteobacteria</taxon>
        <taxon>Burkholderiales</taxon>
        <taxon>Oxalobacteraceae</taxon>
        <taxon>Telluria group</taxon>
        <taxon>Massilia</taxon>
    </lineage>
</organism>
<dbReference type="Proteomes" id="UP000180246">
    <property type="component" value="Unassembled WGS sequence"/>
</dbReference>
<accession>A0A1S2NAC2</accession>
<protein>
    <submittedName>
        <fullName evidence="8">Polysaccharide biosynthesis family protein</fullName>
    </submittedName>
</protein>
<feature type="transmembrane region" description="Helical" evidence="7">
    <location>
        <begin position="349"/>
        <end position="370"/>
    </location>
</feature>
<evidence type="ECO:0000256" key="4">
    <source>
        <dbReference type="ARBA" id="ARBA00022692"/>
    </source>
</evidence>
<comment type="caution">
    <text evidence="8">The sequence shown here is derived from an EMBL/GenBank/DDBJ whole genome shotgun (WGS) entry which is preliminary data.</text>
</comment>
<keyword evidence="5 7" id="KW-1133">Transmembrane helix</keyword>
<feature type="transmembrane region" description="Helical" evidence="7">
    <location>
        <begin position="376"/>
        <end position="395"/>
    </location>
</feature>
<feature type="transmembrane region" description="Helical" evidence="7">
    <location>
        <begin position="7"/>
        <end position="32"/>
    </location>
</feature>
<name>A0A1S2NAC2_9BURK</name>
<evidence type="ECO:0000256" key="5">
    <source>
        <dbReference type="ARBA" id="ARBA00022989"/>
    </source>
</evidence>
<dbReference type="EMBL" id="JRYB01000001">
    <property type="protein sequence ID" value="OIJ42037.1"/>
    <property type="molecule type" value="Genomic_DNA"/>
</dbReference>
<feature type="transmembrane region" description="Helical" evidence="7">
    <location>
        <begin position="250"/>
        <end position="268"/>
    </location>
</feature>
<evidence type="ECO:0000256" key="2">
    <source>
        <dbReference type="ARBA" id="ARBA00007430"/>
    </source>
</evidence>
<dbReference type="GO" id="GO:0005886">
    <property type="term" value="C:plasma membrane"/>
    <property type="evidence" value="ECO:0007669"/>
    <property type="project" value="UniProtKB-SubCell"/>
</dbReference>
<feature type="transmembrane region" description="Helical" evidence="7">
    <location>
        <begin position="438"/>
        <end position="457"/>
    </location>
</feature>
<evidence type="ECO:0000313" key="9">
    <source>
        <dbReference type="Proteomes" id="UP000180246"/>
    </source>
</evidence>
<dbReference type="PANTHER" id="PTHR30250">
    <property type="entry name" value="PST FAMILY PREDICTED COLANIC ACID TRANSPORTER"/>
    <property type="match status" value="1"/>
</dbReference>
<feature type="transmembrane region" description="Helical" evidence="7">
    <location>
        <begin position="170"/>
        <end position="187"/>
    </location>
</feature>
<comment type="subcellular location">
    <subcellularLocation>
        <location evidence="1">Cell membrane</location>
        <topology evidence="1">Multi-pass membrane protein</topology>
    </subcellularLocation>
</comment>
<comment type="similarity">
    <text evidence="2">Belongs to the polysaccharide synthase family.</text>
</comment>
<evidence type="ECO:0000256" key="1">
    <source>
        <dbReference type="ARBA" id="ARBA00004651"/>
    </source>
</evidence>
<evidence type="ECO:0000256" key="6">
    <source>
        <dbReference type="ARBA" id="ARBA00023136"/>
    </source>
</evidence>
<keyword evidence="6 7" id="KW-0472">Membrane</keyword>
<dbReference type="PANTHER" id="PTHR30250:SF10">
    <property type="entry name" value="LIPOPOLYSACCHARIDE BIOSYNTHESIS PROTEIN WZXC"/>
    <property type="match status" value="1"/>
</dbReference>
<feature type="transmembrane region" description="Helical" evidence="7">
    <location>
        <begin position="280"/>
        <end position="302"/>
    </location>
</feature>
<dbReference type="AlphaFoldDB" id="A0A1S2NAC2"/>
<feature type="transmembrane region" description="Helical" evidence="7">
    <location>
        <begin position="108"/>
        <end position="130"/>
    </location>
</feature>
<keyword evidence="3" id="KW-1003">Cell membrane</keyword>
<reference evidence="8 9" key="1">
    <citation type="submission" date="2014-10" db="EMBL/GenBank/DDBJ databases">
        <authorList>
            <person name="Seo M.-J."/>
            <person name="Seok Y.J."/>
            <person name="Cha I.-T."/>
        </authorList>
    </citation>
    <scope>NUCLEOTIDE SEQUENCE [LARGE SCALE GENOMIC DNA]</scope>
    <source>
        <strain evidence="8 9">NEU</strain>
    </source>
</reference>
<proteinExistence type="inferred from homology"/>
<sequence length="486" mass="52296">MANLRRSLFITFCSSTGATVLKFIVSVLLARILSPSEIGVFSMTVVFVNFAHVFRDFGVNQYIQRENDLTPEKLQSAAGVLFSSSWLIALCLYLASGPIGAAFDEPQMVPVMQVLALGFVFIPFGSITNAMLSRKFEAQKQAYVTAAGTLSYCASCLVLAKLGFGSMSLAWANLINILVSIVALAPFRPRTMPWLPAFTHWRGIVNFGAGSLISNTSVAINNAIPDILLGKLGSASQVGLLSRANSTVQIFIHIAGSTMTYGAVSYMAQIFHRGESLAPVLTRATVLLTGVGWTALGLTAVLGHDIVLALYGPTWLEAVPAILPLTLAAASVMTFQYVSFALTAIGRPYMSAVFVLAILFARIGFGVWMYDGSLVRFAWSLCLATVLTMPLRAYIQRHYFDLGIGRLLRALLPSAVVALGTSGAAMLLAMALPSSLAPLLRLLAMAPVIAVAWYLLLRLTRHELVGEVHRLAAPIKTRLALLRPNP</sequence>
<dbReference type="Pfam" id="PF13440">
    <property type="entry name" value="Polysacc_synt_3"/>
    <property type="match status" value="1"/>
</dbReference>
<feature type="transmembrane region" description="Helical" evidence="7">
    <location>
        <begin position="76"/>
        <end position="96"/>
    </location>
</feature>
<evidence type="ECO:0000256" key="3">
    <source>
        <dbReference type="ARBA" id="ARBA00022475"/>
    </source>
</evidence>
<dbReference type="InterPro" id="IPR050833">
    <property type="entry name" value="Poly_Biosynth_Transport"/>
</dbReference>
<feature type="transmembrane region" description="Helical" evidence="7">
    <location>
        <begin position="38"/>
        <end position="55"/>
    </location>
</feature>
<dbReference type="RefSeq" id="WP_005663898.1">
    <property type="nucleotide sequence ID" value="NZ_JRYB01000001.1"/>
</dbReference>
<keyword evidence="4 7" id="KW-0812">Transmembrane</keyword>
<feature type="transmembrane region" description="Helical" evidence="7">
    <location>
        <begin position="322"/>
        <end position="342"/>
    </location>
</feature>
<evidence type="ECO:0000313" key="8">
    <source>
        <dbReference type="EMBL" id="OIJ42037.1"/>
    </source>
</evidence>
<gene>
    <name evidence="8" type="ORF">LO55_1342</name>
</gene>